<dbReference type="PANTHER" id="PTHR31471">
    <property type="entry name" value="OS02G0116800 PROTEIN"/>
    <property type="match status" value="1"/>
</dbReference>
<dbReference type="Pfam" id="PF03763">
    <property type="entry name" value="Remorin_C"/>
    <property type="match status" value="1"/>
</dbReference>
<keyword evidence="5" id="KW-1185">Reference proteome</keyword>
<dbReference type="InterPro" id="IPR005516">
    <property type="entry name" value="Remorin_C"/>
</dbReference>
<organism evidence="4 5">
    <name type="scientific">Malus domestica</name>
    <name type="common">Apple</name>
    <name type="synonym">Pyrus malus</name>
    <dbReference type="NCBI Taxonomy" id="3750"/>
    <lineage>
        <taxon>Eukaryota</taxon>
        <taxon>Viridiplantae</taxon>
        <taxon>Streptophyta</taxon>
        <taxon>Embryophyta</taxon>
        <taxon>Tracheophyta</taxon>
        <taxon>Spermatophyta</taxon>
        <taxon>Magnoliopsida</taxon>
        <taxon>eudicotyledons</taxon>
        <taxon>Gunneridae</taxon>
        <taxon>Pentapetalae</taxon>
        <taxon>rosids</taxon>
        <taxon>fabids</taxon>
        <taxon>Rosales</taxon>
        <taxon>Rosaceae</taxon>
        <taxon>Amygdaloideae</taxon>
        <taxon>Maleae</taxon>
        <taxon>Malus</taxon>
    </lineage>
</organism>
<evidence type="ECO:0000256" key="1">
    <source>
        <dbReference type="ARBA" id="ARBA00005711"/>
    </source>
</evidence>
<dbReference type="AlphaFoldDB" id="A0A498HM26"/>
<evidence type="ECO:0000256" key="2">
    <source>
        <dbReference type="SAM" id="MobiDB-lite"/>
    </source>
</evidence>
<feature type="compositionally biased region" description="Basic and acidic residues" evidence="2">
    <location>
        <begin position="28"/>
        <end position="44"/>
    </location>
</feature>
<feature type="compositionally biased region" description="Polar residues" evidence="2">
    <location>
        <begin position="175"/>
        <end position="184"/>
    </location>
</feature>
<feature type="compositionally biased region" description="Pro residues" evidence="2">
    <location>
        <begin position="112"/>
        <end position="128"/>
    </location>
</feature>
<sequence length="292" mass="32040">MSQDYDANRAMEHATAVAAAAFAIKSTEDSAISDKEMAGNERKPNLVRITSGKEETAISKPEPGIFSKIFSGSRKSTPAQEDPDGKVPISIATTGKSPEKAVLPDSIKRQTAPPPPPPPPPPPRPLRPPSIKRTPTFDDKRSSSAGGVKPETAAAKPNLSATTKPESPWDETKKPTSTGPGTRKTQADIWEETKIARLKARYEKQKATILAWENNKKTKCRKRLDKIKQGEVAEKREKALRKFSAEMEYIKEIADGARAQAAERHRNGVLKVKQKANEMRRTGKAPTTCFCF</sequence>
<name>A0A498HM26_MALDO</name>
<dbReference type="EMBL" id="RDQH01000342">
    <property type="protein sequence ID" value="RXH69983.1"/>
    <property type="molecule type" value="Genomic_DNA"/>
</dbReference>
<accession>A0A498HM26</accession>
<evidence type="ECO:0000313" key="5">
    <source>
        <dbReference type="Proteomes" id="UP000290289"/>
    </source>
</evidence>
<dbReference type="Proteomes" id="UP000290289">
    <property type="component" value="Chromosome 16"/>
</dbReference>
<reference evidence="4 5" key="1">
    <citation type="submission" date="2018-10" db="EMBL/GenBank/DDBJ databases">
        <title>A high-quality apple genome assembly.</title>
        <authorList>
            <person name="Hu J."/>
        </authorList>
    </citation>
    <scope>NUCLEOTIDE SEQUENCE [LARGE SCALE GENOMIC DNA]</scope>
    <source>
        <strain evidence="5">cv. HFTH1</strain>
        <tissue evidence="4">Young leaf</tissue>
    </source>
</reference>
<proteinExistence type="inferred from homology"/>
<feature type="domain" description="Remorin C-terminal" evidence="3">
    <location>
        <begin position="183"/>
        <end position="287"/>
    </location>
</feature>
<evidence type="ECO:0000313" key="4">
    <source>
        <dbReference type="EMBL" id="RXH69983.1"/>
    </source>
</evidence>
<evidence type="ECO:0000259" key="3">
    <source>
        <dbReference type="Pfam" id="PF03763"/>
    </source>
</evidence>
<feature type="region of interest" description="Disordered" evidence="2">
    <location>
        <begin position="28"/>
        <end position="188"/>
    </location>
</feature>
<protein>
    <recommendedName>
        <fullName evidence="3">Remorin C-terminal domain-containing protein</fullName>
    </recommendedName>
</protein>
<comment type="caution">
    <text evidence="4">The sequence shown here is derived from an EMBL/GenBank/DDBJ whole genome shotgun (WGS) entry which is preliminary data.</text>
</comment>
<gene>
    <name evidence="4" type="ORF">DVH24_007239</name>
</gene>
<dbReference type="PANTHER" id="PTHR31471:SF51">
    <property type="entry name" value="REMORIN FAMILY PROTEIN"/>
    <property type="match status" value="1"/>
</dbReference>
<comment type="similarity">
    <text evidence="1">Belongs to the remorin family.</text>
</comment>